<evidence type="ECO:0000256" key="3">
    <source>
        <dbReference type="ARBA" id="ARBA00022679"/>
    </source>
</evidence>
<protein>
    <recommendedName>
        <fullName evidence="9">Carbohydrate sulfotransferase</fullName>
        <ecNumber evidence="9">2.8.2.-</ecNumber>
    </recommendedName>
</protein>
<dbReference type="InterPro" id="IPR018011">
    <property type="entry name" value="Carb_sulfotrans_8-10"/>
</dbReference>
<comment type="similarity">
    <text evidence="2 9">Belongs to the sulfotransferase 2 family.</text>
</comment>
<keyword evidence="8 9" id="KW-0325">Glycoprotein</keyword>
<evidence type="ECO:0000256" key="2">
    <source>
        <dbReference type="ARBA" id="ARBA00006339"/>
    </source>
</evidence>
<keyword evidence="9" id="KW-0119">Carbohydrate metabolism</keyword>
<organism evidence="10 11">
    <name type="scientific">Saccoglossus kowalevskii</name>
    <name type="common">Acorn worm</name>
    <dbReference type="NCBI Taxonomy" id="10224"/>
    <lineage>
        <taxon>Eukaryota</taxon>
        <taxon>Metazoa</taxon>
        <taxon>Hemichordata</taxon>
        <taxon>Enteropneusta</taxon>
        <taxon>Harrimaniidae</taxon>
        <taxon>Saccoglossus</taxon>
    </lineage>
</organism>
<dbReference type="GeneID" id="102807404"/>
<keyword evidence="5" id="KW-1133">Transmembrane helix</keyword>
<dbReference type="Pfam" id="PF03567">
    <property type="entry name" value="Sulfotransfer_2"/>
    <property type="match status" value="1"/>
</dbReference>
<keyword evidence="10" id="KW-1185">Reference proteome</keyword>
<sequence length="316" mass="37136">MNTKKLVFIILLGGMITVMRLPQKYLTFIKKIGDKNNVPRATINNAVKNTTTIKHRVSVKHPVKNPYDPRQASQERLERAALECTKHNIVYNNSHVDSLLVSHMYKVIIKLISKVGSRTWRRVMREIDPTSDDAENRRILSSLTSSEIDQYVRGVFFREPLERIVSYYHFVFSPDTPQSTSYFNQYYKYMRNGHVNATMNNKPYLTFSQFAQMIIDYDTKPARSWHWERQYLVSHVCSYNYTFVGHMDHLAQDAPYFVQLAVGDLFHYPEVQERTGSVRFKETMSTLPHKIIDQLINYYRLDYEILGFKIPALSKK</sequence>
<dbReference type="PANTHER" id="PTHR12137:SF54">
    <property type="entry name" value="CARBOHYDRATE SULFOTRANSFERASE"/>
    <property type="match status" value="1"/>
</dbReference>
<evidence type="ECO:0000256" key="9">
    <source>
        <dbReference type="RuleBase" id="RU364020"/>
    </source>
</evidence>
<dbReference type="Proteomes" id="UP000694865">
    <property type="component" value="Unplaced"/>
</dbReference>
<evidence type="ECO:0000256" key="5">
    <source>
        <dbReference type="ARBA" id="ARBA00022989"/>
    </source>
</evidence>
<keyword evidence="9" id="KW-0735">Signal-anchor</keyword>
<reference evidence="11" key="1">
    <citation type="submission" date="2025-08" db="UniProtKB">
        <authorList>
            <consortium name="RefSeq"/>
        </authorList>
    </citation>
    <scope>IDENTIFICATION</scope>
    <source>
        <tissue evidence="11">Testes</tissue>
    </source>
</reference>
<dbReference type="RefSeq" id="XP_006818794.1">
    <property type="nucleotide sequence ID" value="XM_006818731.1"/>
</dbReference>
<proteinExistence type="inferred from homology"/>
<comment type="subcellular location">
    <subcellularLocation>
        <location evidence="1 9">Golgi apparatus membrane</location>
        <topology evidence="1 9">Single-pass type II membrane protein</topology>
    </subcellularLocation>
</comment>
<gene>
    <name evidence="11" type="primary">LOC102807404</name>
</gene>
<keyword evidence="7" id="KW-0472">Membrane</keyword>
<dbReference type="PANTHER" id="PTHR12137">
    <property type="entry name" value="CARBOHYDRATE SULFOTRANSFERASE"/>
    <property type="match status" value="1"/>
</dbReference>
<evidence type="ECO:0000256" key="1">
    <source>
        <dbReference type="ARBA" id="ARBA00004323"/>
    </source>
</evidence>
<name>A0ABM0MFK3_SACKO</name>
<dbReference type="EC" id="2.8.2.-" evidence="9"/>
<evidence type="ECO:0000313" key="10">
    <source>
        <dbReference type="Proteomes" id="UP000694865"/>
    </source>
</evidence>
<keyword evidence="4" id="KW-0812">Transmembrane</keyword>
<evidence type="ECO:0000256" key="6">
    <source>
        <dbReference type="ARBA" id="ARBA00023034"/>
    </source>
</evidence>
<evidence type="ECO:0000256" key="4">
    <source>
        <dbReference type="ARBA" id="ARBA00022692"/>
    </source>
</evidence>
<evidence type="ECO:0000313" key="11">
    <source>
        <dbReference type="RefSeq" id="XP_006818794.1"/>
    </source>
</evidence>
<evidence type="ECO:0000256" key="7">
    <source>
        <dbReference type="ARBA" id="ARBA00023136"/>
    </source>
</evidence>
<evidence type="ECO:0000256" key="8">
    <source>
        <dbReference type="ARBA" id="ARBA00023180"/>
    </source>
</evidence>
<keyword evidence="3 9" id="KW-0808">Transferase</keyword>
<keyword evidence="6 9" id="KW-0333">Golgi apparatus</keyword>
<accession>A0ABM0MFK3</accession>
<dbReference type="InterPro" id="IPR005331">
    <property type="entry name" value="Sulfotransferase"/>
</dbReference>